<dbReference type="Pfam" id="PF21072">
    <property type="entry name" value="EFR3"/>
    <property type="match status" value="1"/>
</dbReference>
<keyword evidence="5" id="KW-1185">Reference proteome</keyword>
<feature type="region of interest" description="Disordered" evidence="3">
    <location>
        <begin position="734"/>
        <end position="779"/>
    </location>
</feature>
<evidence type="ECO:0000256" key="2">
    <source>
        <dbReference type="ARBA" id="ARBA00017967"/>
    </source>
</evidence>
<dbReference type="PANTHER" id="PTHR47766:SF1">
    <property type="entry name" value="PROTEIN EFR3"/>
    <property type="match status" value="1"/>
</dbReference>
<evidence type="ECO:0000256" key="3">
    <source>
        <dbReference type="SAM" id="MobiDB-lite"/>
    </source>
</evidence>
<comment type="caution">
    <text evidence="4">The sequence shown here is derived from an EMBL/GenBank/DDBJ whole genome shotgun (WGS) entry which is preliminary data.</text>
</comment>
<dbReference type="InterPro" id="IPR049150">
    <property type="entry name" value="EFR3_HEAT-like_rpt"/>
</dbReference>
<dbReference type="InterPro" id="IPR039786">
    <property type="entry name" value="EFR3"/>
</dbReference>
<dbReference type="GeneID" id="90035419"/>
<evidence type="ECO:0000313" key="5">
    <source>
        <dbReference type="Proteomes" id="UP001498771"/>
    </source>
</evidence>
<dbReference type="InterPro" id="IPR016024">
    <property type="entry name" value="ARM-type_fold"/>
</dbReference>
<reference evidence="4 5" key="1">
    <citation type="submission" date="2024-03" db="EMBL/GenBank/DDBJ databases">
        <title>Genome-scale model development and genomic sequencing of the oleaginous clade Lipomyces.</title>
        <authorList>
            <consortium name="Lawrence Berkeley National Laboratory"/>
            <person name="Czajka J.J."/>
            <person name="Han Y."/>
            <person name="Kim J."/>
            <person name="Mondo S.J."/>
            <person name="Hofstad B.A."/>
            <person name="Robles A."/>
            <person name="Haridas S."/>
            <person name="Riley R."/>
            <person name="LaButti K."/>
            <person name="Pangilinan J."/>
            <person name="Andreopoulos W."/>
            <person name="Lipzen A."/>
            <person name="Yan J."/>
            <person name="Wang M."/>
            <person name="Ng V."/>
            <person name="Grigoriev I.V."/>
            <person name="Spatafora J.W."/>
            <person name="Magnuson J.K."/>
            <person name="Baker S.E."/>
            <person name="Pomraning K.R."/>
        </authorList>
    </citation>
    <scope>NUCLEOTIDE SEQUENCE [LARGE SCALE GENOMIC DNA]</scope>
    <source>
        <strain evidence="4 5">Phaff 52-87</strain>
    </source>
</reference>
<feature type="region of interest" description="Disordered" evidence="3">
    <location>
        <begin position="224"/>
        <end position="250"/>
    </location>
</feature>
<evidence type="ECO:0000313" key="4">
    <source>
        <dbReference type="EMBL" id="KAK7205241.1"/>
    </source>
</evidence>
<dbReference type="PANTHER" id="PTHR47766">
    <property type="entry name" value="PROTEIN EFR3"/>
    <property type="match status" value="1"/>
</dbReference>
<gene>
    <name evidence="4" type="ORF">BZA70DRAFT_176987</name>
</gene>
<feature type="region of interest" description="Disordered" evidence="3">
    <location>
        <begin position="426"/>
        <end position="488"/>
    </location>
</feature>
<dbReference type="EMBL" id="JBBJBU010000006">
    <property type="protein sequence ID" value="KAK7205241.1"/>
    <property type="molecule type" value="Genomic_DNA"/>
</dbReference>
<dbReference type="RefSeq" id="XP_064768274.1">
    <property type="nucleotide sequence ID" value="XM_064909907.1"/>
</dbReference>
<name>A0ABR1F5Y8_9ASCO</name>
<feature type="compositionally biased region" description="Low complexity" evidence="3">
    <location>
        <begin position="766"/>
        <end position="777"/>
    </location>
</feature>
<dbReference type="Proteomes" id="UP001498771">
    <property type="component" value="Unassembled WGS sequence"/>
</dbReference>
<dbReference type="SUPFAM" id="SSF48371">
    <property type="entry name" value="ARM repeat"/>
    <property type="match status" value="1"/>
</dbReference>
<comment type="similarity">
    <text evidence="1">Belongs to the EFR3 family.</text>
</comment>
<evidence type="ECO:0000256" key="1">
    <source>
        <dbReference type="ARBA" id="ARBA00010216"/>
    </source>
</evidence>
<accession>A0ABR1F5Y8</accession>
<proteinExistence type="inferred from homology"/>
<organism evidence="4 5">
    <name type="scientific">Myxozyma melibiosi</name>
    <dbReference type="NCBI Taxonomy" id="54550"/>
    <lineage>
        <taxon>Eukaryota</taxon>
        <taxon>Fungi</taxon>
        <taxon>Dikarya</taxon>
        <taxon>Ascomycota</taxon>
        <taxon>Saccharomycotina</taxon>
        <taxon>Lipomycetes</taxon>
        <taxon>Lipomycetales</taxon>
        <taxon>Lipomycetaceae</taxon>
        <taxon>Myxozyma</taxon>
    </lineage>
</organism>
<protein>
    <recommendedName>
        <fullName evidence="2">Protein EFR3</fullName>
    </recommendedName>
</protein>
<feature type="compositionally biased region" description="Polar residues" evidence="3">
    <location>
        <begin position="231"/>
        <end position="240"/>
    </location>
</feature>
<sequence length="826" mass="90761">MRNKFRPKHQRLILQCFPGGRASEKHPNSSELSYLLYYVSTRRSKLLKVGRFLERKAKSDVWHARTGNVQVILDISRALIDRCPTDLNLFADFIISILTTVLNTNDLAMCQYSEATFRSFCKHHDGGLLADDQVFLQKFINLLKLYMSIGHRSSAAHDDSWTLISLRAAKSISSSEALYSSNGQLQEQIKIIAPSILDQLYSDTNDNLFAINARLQALTAASTGKGDSEHSLNNASASQRRSVDVETAGNGDVDDDEASLLALQSLRKLFESSDSGPPQVRYSSLAVVRYILAHSKNESWATSMVDLMAQWTPVQSRFVILRSLLEILTVLPNDEMKQKLVITKLISSLLSSSVNLAGLSVLDVLHIIFSQILSLIELEPNGILKSPDRERRELVERLAVAAGDLASHIYYSNQIADMVTEVLVNMRPPHSGNDHGKHGNGGNKSSSDYSNLEKEESDDERGKSSHNGGKKSIGIVDSTVEPLAGPPSTVNSFTNLEKYLARARNYGSADKDAIIIGLQIVKEVIQIANSVETGVKRNVVPLQAWDHTEWALTDASSAVQHAYAAALLEYLQTEVANDMSGTFALGKHVSSKSGFLAKLHLALYDYALRESNTEEDYCIINSILLGVADAPECFGIVYGLPMVLHLQETVHSQKLGFSGAVGDQLKLKSENLMYLDSIVLTYLSAVASKLDSETLKREVEGDIARRKSSQSWKTAITNPARKLSTKGDIFAEKEKKSPAMQLGGDSDGDSDEGSDVANEKNKSNEESNGISNGSGSSVDRTTVAQALESVGLPEDVKAEFVGPWSRELIMKESEFALFFPMLRYFG</sequence>